<proteinExistence type="predicted"/>
<dbReference type="Pfam" id="PF00534">
    <property type="entry name" value="Glycos_transf_1"/>
    <property type="match status" value="1"/>
</dbReference>
<dbReference type="InterPro" id="IPR028098">
    <property type="entry name" value="Glyco_trans_4-like_N"/>
</dbReference>
<dbReference type="CDD" id="cd03801">
    <property type="entry name" value="GT4_PimA-like"/>
    <property type="match status" value="1"/>
</dbReference>
<dbReference type="EMBL" id="WHOD01000099">
    <property type="protein sequence ID" value="NOU96551.1"/>
    <property type="molecule type" value="Genomic_DNA"/>
</dbReference>
<feature type="domain" description="Glycosyltransferase subfamily 4-like N-terminal" evidence="2">
    <location>
        <begin position="24"/>
        <end position="176"/>
    </location>
</feature>
<dbReference type="InterPro" id="IPR050194">
    <property type="entry name" value="Glycosyltransferase_grp1"/>
</dbReference>
<dbReference type="PANTHER" id="PTHR45947:SF3">
    <property type="entry name" value="SULFOQUINOVOSYL TRANSFERASE SQD2"/>
    <property type="match status" value="1"/>
</dbReference>
<dbReference type="PANTHER" id="PTHR45947">
    <property type="entry name" value="SULFOQUINOVOSYL TRANSFERASE SQD2"/>
    <property type="match status" value="1"/>
</dbReference>
<name>A0A972GTF8_9BACL</name>
<gene>
    <name evidence="3" type="ORF">GC093_25510</name>
</gene>
<reference evidence="3" key="1">
    <citation type="submission" date="2019-10" db="EMBL/GenBank/DDBJ databases">
        <title>Description of Paenibacillus glebae sp. nov.</title>
        <authorList>
            <person name="Carlier A."/>
            <person name="Qi S."/>
        </authorList>
    </citation>
    <scope>NUCLEOTIDE SEQUENCE</scope>
    <source>
        <strain evidence="3">LMG 31456</strain>
    </source>
</reference>
<dbReference type="Gene3D" id="3.40.50.2000">
    <property type="entry name" value="Glycogen Phosphorylase B"/>
    <property type="match status" value="2"/>
</dbReference>
<dbReference type="GO" id="GO:0016757">
    <property type="term" value="F:glycosyltransferase activity"/>
    <property type="evidence" value="ECO:0007669"/>
    <property type="project" value="InterPro"/>
</dbReference>
<evidence type="ECO:0000259" key="2">
    <source>
        <dbReference type="Pfam" id="PF13439"/>
    </source>
</evidence>
<protein>
    <submittedName>
        <fullName evidence="3">Glycosyltransferase</fullName>
    </submittedName>
</protein>
<dbReference type="Proteomes" id="UP000641588">
    <property type="component" value="Unassembled WGS sequence"/>
</dbReference>
<accession>A0A972GTF8</accession>
<feature type="domain" description="Glycosyl transferase family 1" evidence="1">
    <location>
        <begin position="196"/>
        <end position="362"/>
    </location>
</feature>
<dbReference type="AlphaFoldDB" id="A0A972GTF8"/>
<comment type="caution">
    <text evidence="3">The sequence shown here is derived from an EMBL/GenBank/DDBJ whole genome shotgun (WGS) entry which is preliminary data.</text>
</comment>
<evidence type="ECO:0000259" key="1">
    <source>
        <dbReference type="Pfam" id="PF00534"/>
    </source>
</evidence>
<keyword evidence="4" id="KW-1185">Reference proteome</keyword>
<sequence length="387" mass="43960">MKLPFVAIVTPGSFVIPSGTSSSVELVVEHVAPHLTSEVRPVVFGRTGGRNRPVLETRKGVRYIRLPAPSPQAYIRNVSRKLIQYKRDLKLIQVENRPRFVRYLRRTNPRAKIWLVLHSITFISKRHIKRAELRVCLAAADRIIVNSHFLKEQVIRMVPQVKEKVRVNHLGVDPEKFISRWSDKGATLRQKSLKLRGYEGKKIVLYVGRLIGIKGVHHLLKAMPHIITQVPDAVLLVVGSAFYGSDRVTPYVKQLHRLGRKMRENVRFIPYVPHSEIPEWFRLADVLVVPSHINEAFGLVNVEAMATGVPVVATRAGGMKEIIEHGNTGYLIDAPCLQEELAPWISTLLTQPGQVERMGAESELRVQEHFTWAKTAERFLSLYQTES</sequence>
<evidence type="ECO:0000313" key="3">
    <source>
        <dbReference type="EMBL" id="NOU96551.1"/>
    </source>
</evidence>
<evidence type="ECO:0000313" key="4">
    <source>
        <dbReference type="Proteomes" id="UP000641588"/>
    </source>
</evidence>
<dbReference type="SUPFAM" id="SSF53756">
    <property type="entry name" value="UDP-Glycosyltransferase/glycogen phosphorylase"/>
    <property type="match status" value="1"/>
</dbReference>
<dbReference type="Pfam" id="PF13439">
    <property type="entry name" value="Glyco_transf_4"/>
    <property type="match status" value="1"/>
</dbReference>
<dbReference type="RefSeq" id="WP_171654782.1">
    <property type="nucleotide sequence ID" value="NZ_WHOD01000099.1"/>
</dbReference>
<dbReference type="InterPro" id="IPR001296">
    <property type="entry name" value="Glyco_trans_1"/>
</dbReference>
<organism evidence="3 4">
    <name type="scientific">Paenibacillus foliorum</name>
    <dbReference type="NCBI Taxonomy" id="2654974"/>
    <lineage>
        <taxon>Bacteria</taxon>
        <taxon>Bacillati</taxon>
        <taxon>Bacillota</taxon>
        <taxon>Bacilli</taxon>
        <taxon>Bacillales</taxon>
        <taxon>Paenibacillaceae</taxon>
        <taxon>Paenibacillus</taxon>
    </lineage>
</organism>